<reference evidence="2 3" key="1">
    <citation type="journal article" date="2023" name="BMC Biol.">
        <title>The compact genome of the sponge Oopsacas minuta (Hexactinellida) is lacking key metazoan core genes.</title>
        <authorList>
            <person name="Santini S."/>
            <person name="Schenkelaars Q."/>
            <person name="Jourda C."/>
            <person name="Duchesne M."/>
            <person name="Belahbib H."/>
            <person name="Rocher C."/>
            <person name="Selva M."/>
            <person name="Riesgo A."/>
            <person name="Vervoort M."/>
            <person name="Leys S.P."/>
            <person name="Kodjabachian L."/>
            <person name="Le Bivic A."/>
            <person name="Borchiellini C."/>
            <person name="Claverie J.M."/>
            <person name="Renard E."/>
        </authorList>
    </citation>
    <scope>NUCLEOTIDE SEQUENCE [LARGE SCALE GENOMIC DNA]</scope>
    <source>
        <strain evidence="2">SPO-2</strain>
    </source>
</reference>
<dbReference type="AlphaFoldDB" id="A0AAV7KES9"/>
<protein>
    <submittedName>
        <fullName evidence="2">Uncharacterized protein</fullName>
    </submittedName>
</protein>
<evidence type="ECO:0000256" key="1">
    <source>
        <dbReference type="SAM" id="MobiDB-lite"/>
    </source>
</evidence>
<organism evidence="2 3">
    <name type="scientific">Oopsacas minuta</name>
    <dbReference type="NCBI Taxonomy" id="111878"/>
    <lineage>
        <taxon>Eukaryota</taxon>
        <taxon>Metazoa</taxon>
        <taxon>Porifera</taxon>
        <taxon>Hexactinellida</taxon>
        <taxon>Hexasterophora</taxon>
        <taxon>Lyssacinosida</taxon>
        <taxon>Leucopsacidae</taxon>
        <taxon>Oopsacas</taxon>
    </lineage>
</organism>
<gene>
    <name evidence="2" type="ORF">LOD99_14596</name>
</gene>
<comment type="caution">
    <text evidence="2">The sequence shown here is derived from an EMBL/GenBank/DDBJ whole genome shotgun (WGS) entry which is preliminary data.</text>
</comment>
<evidence type="ECO:0000313" key="2">
    <source>
        <dbReference type="EMBL" id="KAI6659673.1"/>
    </source>
</evidence>
<keyword evidence="3" id="KW-1185">Reference proteome</keyword>
<feature type="compositionally biased region" description="Low complexity" evidence="1">
    <location>
        <begin position="1"/>
        <end position="11"/>
    </location>
</feature>
<proteinExistence type="predicted"/>
<evidence type="ECO:0000313" key="3">
    <source>
        <dbReference type="Proteomes" id="UP001165289"/>
    </source>
</evidence>
<dbReference type="Proteomes" id="UP001165289">
    <property type="component" value="Unassembled WGS sequence"/>
</dbReference>
<feature type="region of interest" description="Disordered" evidence="1">
    <location>
        <begin position="1"/>
        <end position="22"/>
    </location>
</feature>
<sequence length="169" mass="18813">MRPKSSASSVSGGLGGGVRKRPTPQVIIPPGVKINAVKYQELVLDPIVRGLVRPSSIIVHFIPARRCACSHSESQPTVVTRHYPRLHLQGGMASFQPRSQPNGLLVVIDIGHKYVLYFPQECQFSKNVFLPRMGKIPQEQLRAAVESVPKWLRTIINKKGSYIEQLKIL</sequence>
<accession>A0AAV7KES9</accession>
<name>A0AAV7KES9_9METZ</name>
<dbReference type="EMBL" id="JAKMXF010000055">
    <property type="protein sequence ID" value="KAI6659673.1"/>
    <property type="molecule type" value="Genomic_DNA"/>
</dbReference>